<gene>
    <name evidence="1" type="ORF">E2C01_060667</name>
</gene>
<name>A0A5B7H9M9_PORTR</name>
<dbReference type="AlphaFoldDB" id="A0A5B7H9M9"/>
<proteinExistence type="predicted"/>
<organism evidence="1 2">
    <name type="scientific">Portunus trituberculatus</name>
    <name type="common">Swimming crab</name>
    <name type="synonym">Neptunus trituberculatus</name>
    <dbReference type="NCBI Taxonomy" id="210409"/>
    <lineage>
        <taxon>Eukaryota</taxon>
        <taxon>Metazoa</taxon>
        <taxon>Ecdysozoa</taxon>
        <taxon>Arthropoda</taxon>
        <taxon>Crustacea</taxon>
        <taxon>Multicrustacea</taxon>
        <taxon>Malacostraca</taxon>
        <taxon>Eumalacostraca</taxon>
        <taxon>Eucarida</taxon>
        <taxon>Decapoda</taxon>
        <taxon>Pleocyemata</taxon>
        <taxon>Brachyura</taxon>
        <taxon>Eubrachyura</taxon>
        <taxon>Portunoidea</taxon>
        <taxon>Portunidae</taxon>
        <taxon>Portuninae</taxon>
        <taxon>Portunus</taxon>
    </lineage>
</organism>
<reference evidence="1 2" key="1">
    <citation type="submission" date="2019-05" db="EMBL/GenBank/DDBJ databases">
        <title>Another draft genome of Portunus trituberculatus and its Hox gene families provides insights of decapod evolution.</title>
        <authorList>
            <person name="Jeong J.-H."/>
            <person name="Song I."/>
            <person name="Kim S."/>
            <person name="Choi T."/>
            <person name="Kim D."/>
            <person name="Ryu S."/>
            <person name="Kim W."/>
        </authorList>
    </citation>
    <scope>NUCLEOTIDE SEQUENCE [LARGE SCALE GENOMIC DNA]</scope>
    <source>
        <tissue evidence="1">Muscle</tissue>
    </source>
</reference>
<dbReference type="Proteomes" id="UP000324222">
    <property type="component" value="Unassembled WGS sequence"/>
</dbReference>
<sequence>MYSLYCTAVGCDEAGVAGYVALDVEVLRSYFRVIHSQAHVSMAALPHRVTCQLLYWGDPMRCFEQAHN</sequence>
<dbReference type="EMBL" id="VSRR010024875">
    <property type="protein sequence ID" value="MPC66519.1"/>
    <property type="molecule type" value="Genomic_DNA"/>
</dbReference>
<comment type="caution">
    <text evidence="1">The sequence shown here is derived from an EMBL/GenBank/DDBJ whole genome shotgun (WGS) entry which is preliminary data.</text>
</comment>
<keyword evidence="2" id="KW-1185">Reference proteome</keyword>
<protein>
    <submittedName>
        <fullName evidence="1">Uncharacterized protein</fullName>
    </submittedName>
</protein>
<accession>A0A5B7H9M9</accession>
<evidence type="ECO:0000313" key="1">
    <source>
        <dbReference type="EMBL" id="MPC66519.1"/>
    </source>
</evidence>
<evidence type="ECO:0000313" key="2">
    <source>
        <dbReference type="Proteomes" id="UP000324222"/>
    </source>
</evidence>